<evidence type="ECO:0000313" key="3">
    <source>
        <dbReference type="Proteomes" id="UP000294847"/>
    </source>
</evidence>
<protein>
    <submittedName>
        <fullName evidence="2">Uncharacterized protein</fullName>
    </submittedName>
</protein>
<dbReference type="Proteomes" id="UP000294847">
    <property type="component" value="Chromosome 6"/>
</dbReference>
<evidence type="ECO:0000256" key="1">
    <source>
        <dbReference type="SAM" id="MobiDB-lite"/>
    </source>
</evidence>
<name>A0A4P7NNK5_PYROR</name>
<organism evidence="2 3">
    <name type="scientific">Pyricularia oryzae</name>
    <name type="common">Rice blast fungus</name>
    <name type="synonym">Magnaporthe oryzae</name>
    <dbReference type="NCBI Taxonomy" id="318829"/>
    <lineage>
        <taxon>Eukaryota</taxon>
        <taxon>Fungi</taxon>
        <taxon>Dikarya</taxon>
        <taxon>Ascomycota</taxon>
        <taxon>Pezizomycotina</taxon>
        <taxon>Sordariomycetes</taxon>
        <taxon>Sordariomycetidae</taxon>
        <taxon>Magnaporthales</taxon>
        <taxon>Pyriculariaceae</taxon>
        <taxon>Pyricularia</taxon>
    </lineage>
</organism>
<reference evidence="2 3" key="1">
    <citation type="journal article" date="2019" name="Mol. Biol. Evol.">
        <title>Blast fungal genomes show frequent chromosomal changes, gene gains and losses, and effector gene turnover.</title>
        <authorList>
            <person name="Gomez Luciano L.B."/>
            <person name="Jason Tsai I."/>
            <person name="Chuma I."/>
            <person name="Tosa Y."/>
            <person name="Chen Y.H."/>
            <person name="Li J.Y."/>
            <person name="Li M.Y."/>
            <person name="Jade Lu M.Y."/>
            <person name="Nakayashiki H."/>
            <person name="Li W.H."/>
        </authorList>
    </citation>
    <scope>NUCLEOTIDE SEQUENCE [LARGE SCALE GENOMIC DNA]</scope>
    <source>
        <strain evidence="2">MZ5-1-6</strain>
    </source>
</reference>
<accession>A0A4P7NNK5</accession>
<dbReference type="AlphaFoldDB" id="A0A4P7NNK5"/>
<gene>
    <name evidence="2" type="ORF">PoMZ_05582</name>
</gene>
<sequence>MLDARTRVGELRFRDLVLAQSVPFPVPPIKSHPRPEPESVGDHRTHKYFGNVYAPPRRQPRRWDMPATKAPPRSGED</sequence>
<feature type="compositionally biased region" description="Basic and acidic residues" evidence="1">
    <location>
        <begin position="33"/>
        <end position="43"/>
    </location>
</feature>
<proteinExistence type="predicted"/>
<evidence type="ECO:0000313" key="2">
    <source>
        <dbReference type="EMBL" id="QBZ63891.1"/>
    </source>
</evidence>
<dbReference type="EMBL" id="CP034209">
    <property type="protein sequence ID" value="QBZ63891.1"/>
    <property type="molecule type" value="Genomic_DNA"/>
</dbReference>
<feature type="region of interest" description="Disordered" evidence="1">
    <location>
        <begin position="23"/>
        <end position="77"/>
    </location>
</feature>